<sequence length="121" mass="13458">MKNAHGERIYDFAGSKASQQYEIMVSPHLFNIARQMNLDGRMNLVFEEVEQGKTRVSANTRYVVERKFVVVPISNGIPQSMADSVSFNTGTRGAFQLTRDGQGTECIATGTLEQEVLSLIK</sequence>
<protein>
    <submittedName>
        <fullName evidence="1">Uncharacterized protein</fullName>
    </submittedName>
</protein>
<gene>
    <name evidence="1" type="ORF">GL58_03255</name>
</gene>
<dbReference type="EMBL" id="JNVD01000013">
    <property type="protein sequence ID" value="KOC24000.1"/>
    <property type="molecule type" value="Genomic_DNA"/>
</dbReference>
<evidence type="ECO:0000313" key="2">
    <source>
        <dbReference type="Proteomes" id="UP000037442"/>
    </source>
</evidence>
<organism evidence="1 2">
    <name type="scientific">Comamonas testosteroni</name>
    <name type="common">Pseudomonas testosteroni</name>
    <dbReference type="NCBI Taxonomy" id="285"/>
    <lineage>
        <taxon>Bacteria</taxon>
        <taxon>Pseudomonadati</taxon>
        <taxon>Pseudomonadota</taxon>
        <taxon>Betaproteobacteria</taxon>
        <taxon>Burkholderiales</taxon>
        <taxon>Comamonadaceae</taxon>
        <taxon>Comamonas</taxon>
    </lineage>
</organism>
<evidence type="ECO:0000313" key="1">
    <source>
        <dbReference type="EMBL" id="KOC24000.1"/>
    </source>
</evidence>
<dbReference type="Proteomes" id="UP000037442">
    <property type="component" value="Unassembled WGS sequence"/>
</dbReference>
<accession>A0A0L7MQB4</accession>
<name>A0A0L7MQB4_COMTE</name>
<proteinExistence type="predicted"/>
<dbReference type="AlphaFoldDB" id="A0A0L7MQB4"/>
<reference evidence="2" key="1">
    <citation type="submission" date="2014-06" db="EMBL/GenBank/DDBJ databases">
        <title>Draft genome sequence of C. testosteroni WDL7.</title>
        <authorList>
            <person name="Wu Y."/>
            <person name="Seshan H."/>
            <person name="Arumugam K."/>
        </authorList>
    </citation>
    <scope>NUCLEOTIDE SEQUENCE [LARGE SCALE GENOMIC DNA]</scope>
    <source>
        <strain evidence="2">WDL7</strain>
    </source>
</reference>
<dbReference type="PATRIC" id="fig|285.49.peg.676"/>
<comment type="caution">
    <text evidence="1">The sequence shown here is derived from an EMBL/GenBank/DDBJ whole genome shotgun (WGS) entry which is preliminary data.</text>
</comment>